<proteinExistence type="predicted"/>
<evidence type="ECO:0000313" key="2">
    <source>
        <dbReference type="Proteomes" id="UP000242498"/>
    </source>
</evidence>
<accession>A0A285BXT3</accession>
<dbReference type="AlphaFoldDB" id="A0A285BXT3"/>
<gene>
    <name evidence="1" type="ORF">SAMN06296273_1162</name>
</gene>
<dbReference type="OrthoDB" id="6147138at2"/>
<protein>
    <submittedName>
        <fullName evidence="1">Uncharacterized protein</fullName>
    </submittedName>
</protein>
<evidence type="ECO:0000313" key="1">
    <source>
        <dbReference type="EMBL" id="SNX59726.1"/>
    </source>
</evidence>
<organism evidence="1 2">
    <name type="scientific">Nitrosomonas ureae</name>
    <dbReference type="NCBI Taxonomy" id="44577"/>
    <lineage>
        <taxon>Bacteria</taxon>
        <taxon>Pseudomonadati</taxon>
        <taxon>Pseudomonadota</taxon>
        <taxon>Betaproteobacteria</taxon>
        <taxon>Nitrosomonadales</taxon>
        <taxon>Nitrosomonadaceae</taxon>
        <taxon>Nitrosomonas</taxon>
    </lineage>
</organism>
<dbReference type="Pfam" id="PF18906">
    <property type="entry name" value="Phage_tube_2"/>
    <property type="match status" value="1"/>
</dbReference>
<dbReference type="Proteomes" id="UP000242498">
    <property type="component" value="Chromosome I"/>
</dbReference>
<dbReference type="RefSeq" id="WP_096292440.1">
    <property type="nucleotide sequence ID" value="NZ_LT907782.1"/>
</dbReference>
<dbReference type="InterPro" id="IPR044000">
    <property type="entry name" value="Phage_tube_2"/>
</dbReference>
<sequence length="310" mass="32802">MAKLMRNVVLAVKEETTNGVDIVPTSAANSILAKVSDVQPVVAEFAERDNVKPYLGSSGSVQVSAHSELTVEFELAGASAAGVVPGWAALLKACGFGETIVADTSVTYEPISTAFKSVSIYYFLDGLLHKMIGCMGTATFTLNSRGIPRVSVKLTGLYSNTTDTALPTDSDYSAFLAPQAVNKVNTTAFTLHGATNPFDQFSLDLGNTVVYRNMPTLEEVLITDRRVTGSISIPMTSVATKAWHNMVRDGTLAAISMTHGSGAGKTFTISAPKVQLTNPQYQDKDGVVMLGLALQLLPDTGNDELSIALT</sequence>
<dbReference type="EMBL" id="LT907782">
    <property type="protein sequence ID" value="SNX59726.1"/>
    <property type="molecule type" value="Genomic_DNA"/>
</dbReference>
<reference evidence="1 2" key="1">
    <citation type="submission" date="2017-08" db="EMBL/GenBank/DDBJ databases">
        <authorList>
            <person name="de Groot N.N."/>
        </authorList>
    </citation>
    <scope>NUCLEOTIDE SEQUENCE [LARGE SCALE GENOMIC DNA]</scope>
    <source>
        <strain evidence="1 2">Nm15</strain>
    </source>
</reference>
<name>A0A285BXT3_9PROT</name>